<evidence type="ECO:0000256" key="3">
    <source>
        <dbReference type="SAM" id="Phobius"/>
    </source>
</evidence>
<reference evidence="5 6" key="1">
    <citation type="submission" date="2020-10" db="EMBL/GenBank/DDBJ databases">
        <title>The Coptis chinensis genome and diversification of protoberbering-type alkaloids.</title>
        <authorList>
            <person name="Wang B."/>
            <person name="Shu S."/>
            <person name="Song C."/>
            <person name="Liu Y."/>
        </authorList>
    </citation>
    <scope>NUCLEOTIDE SEQUENCE [LARGE SCALE GENOMIC DNA]</scope>
    <source>
        <strain evidence="5">HL-2020</strain>
        <tissue evidence="5">Leaf</tissue>
    </source>
</reference>
<keyword evidence="6" id="KW-1185">Reference proteome</keyword>
<dbReference type="PANTHER" id="PTHR34997">
    <property type="entry name" value="AM15"/>
    <property type="match status" value="1"/>
</dbReference>
<dbReference type="GO" id="GO:0008061">
    <property type="term" value="F:chitin binding"/>
    <property type="evidence" value="ECO:0007669"/>
    <property type="project" value="UniProtKB-KW"/>
</dbReference>
<dbReference type="InterPro" id="IPR052210">
    <property type="entry name" value="LysM1-like"/>
</dbReference>
<gene>
    <name evidence="5" type="ORF">IFM89_026547</name>
</gene>
<dbReference type="Proteomes" id="UP000631114">
    <property type="component" value="Unassembled WGS sequence"/>
</dbReference>
<comment type="caution">
    <text evidence="5">The sequence shown here is derived from an EMBL/GenBank/DDBJ whole genome shotgun (WGS) entry which is preliminary data.</text>
</comment>
<keyword evidence="3" id="KW-1133">Transmembrane helix</keyword>
<accession>A0A835HQ03</accession>
<dbReference type="InterPro" id="IPR036779">
    <property type="entry name" value="LysM_dom_sf"/>
</dbReference>
<evidence type="ECO:0000313" key="5">
    <source>
        <dbReference type="EMBL" id="KAF9602342.1"/>
    </source>
</evidence>
<keyword evidence="2" id="KW-0843">Virulence</keyword>
<dbReference type="Gene3D" id="3.10.350.10">
    <property type="entry name" value="LysM domain"/>
    <property type="match status" value="1"/>
</dbReference>
<name>A0A835HQ03_9MAGN</name>
<dbReference type="InterPro" id="IPR018392">
    <property type="entry name" value="LysM"/>
</dbReference>
<dbReference type="AlphaFoldDB" id="A0A835HQ03"/>
<keyword evidence="3" id="KW-0812">Transmembrane</keyword>
<evidence type="ECO:0000256" key="2">
    <source>
        <dbReference type="ARBA" id="ARBA00023026"/>
    </source>
</evidence>
<evidence type="ECO:0000259" key="4">
    <source>
        <dbReference type="PROSITE" id="PS51782"/>
    </source>
</evidence>
<dbReference type="CDD" id="cd00118">
    <property type="entry name" value="LysM"/>
    <property type="match status" value="1"/>
</dbReference>
<evidence type="ECO:0000256" key="1">
    <source>
        <dbReference type="ARBA" id="ARBA00022669"/>
    </source>
</evidence>
<keyword evidence="3" id="KW-0472">Membrane</keyword>
<dbReference type="PROSITE" id="PS51782">
    <property type="entry name" value="LYSM"/>
    <property type="match status" value="1"/>
</dbReference>
<feature type="domain" description="LysM" evidence="4">
    <location>
        <begin position="117"/>
        <end position="161"/>
    </location>
</feature>
<organism evidence="5 6">
    <name type="scientific">Coptis chinensis</name>
    <dbReference type="NCBI Taxonomy" id="261450"/>
    <lineage>
        <taxon>Eukaryota</taxon>
        <taxon>Viridiplantae</taxon>
        <taxon>Streptophyta</taxon>
        <taxon>Embryophyta</taxon>
        <taxon>Tracheophyta</taxon>
        <taxon>Spermatophyta</taxon>
        <taxon>Magnoliopsida</taxon>
        <taxon>Ranunculales</taxon>
        <taxon>Ranunculaceae</taxon>
        <taxon>Coptidoideae</taxon>
        <taxon>Coptis</taxon>
    </lineage>
</organism>
<dbReference type="EMBL" id="JADFTS010000006">
    <property type="protein sequence ID" value="KAF9602342.1"/>
    <property type="molecule type" value="Genomic_DNA"/>
</dbReference>
<keyword evidence="1" id="KW-0147">Chitin-binding</keyword>
<dbReference type="SUPFAM" id="SSF54106">
    <property type="entry name" value="LysM domain"/>
    <property type="match status" value="1"/>
</dbReference>
<protein>
    <recommendedName>
        <fullName evidence="4">LysM domain-containing protein</fullName>
    </recommendedName>
</protein>
<dbReference type="OrthoDB" id="1921017at2759"/>
<sequence>MSDVLRCTRISKLAVGGRLGHGLSARGVQAYTRMLVFTFWPAWGRNIPKYCLHTIYRPFLQSEKPEERESYIMAKINNKVAMFNIVFMLSLLLIMSTAEGRFFGLTFGRVKTPNCDEVVGVQSGDTCFGIIQSSNSTAATFAAINPNLNCSALFIGQWLCVSGTLN</sequence>
<dbReference type="SMART" id="SM00257">
    <property type="entry name" value="LysM"/>
    <property type="match status" value="1"/>
</dbReference>
<proteinExistence type="predicted"/>
<feature type="transmembrane region" description="Helical" evidence="3">
    <location>
        <begin position="80"/>
        <end position="98"/>
    </location>
</feature>
<evidence type="ECO:0000313" key="6">
    <source>
        <dbReference type="Proteomes" id="UP000631114"/>
    </source>
</evidence>
<dbReference type="PANTHER" id="PTHR34997:SF1">
    <property type="entry name" value="PEPTIDOGLYCAN-BINDING LYSIN DOMAIN"/>
    <property type="match status" value="1"/>
</dbReference>
<dbReference type="Pfam" id="PF01476">
    <property type="entry name" value="LysM"/>
    <property type="match status" value="1"/>
</dbReference>